<dbReference type="EMBL" id="HACM01011355">
    <property type="protein sequence ID" value="CRZ11797.1"/>
    <property type="molecule type" value="Transcribed_RNA"/>
</dbReference>
<reference evidence="2" key="1">
    <citation type="submission" date="2015-04" db="EMBL/GenBank/DDBJ databases">
        <title>The genome sequence of the plant pathogenic Rhizarian Plasmodiophora brassicae reveals insights in its biotrophic life cycle and the origin of chitin synthesis.</title>
        <authorList>
            <person name="Schwelm A."/>
            <person name="Fogelqvist J."/>
            <person name="Knaust A."/>
            <person name="Julke S."/>
            <person name="Lilja T."/>
            <person name="Dhandapani V."/>
            <person name="Bonilla-Rosso G."/>
            <person name="Karlsson M."/>
            <person name="Shevchenko A."/>
            <person name="Choi S.R."/>
            <person name="Kim H.G."/>
            <person name="Park J.Y."/>
            <person name="Lim Y.P."/>
            <person name="Ludwig-Muller J."/>
            <person name="Dixelius C."/>
        </authorList>
    </citation>
    <scope>NUCLEOTIDE SEQUENCE</scope>
    <source>
        <tissue evidence="2">Potato root galls</tissue>
    </source>
</reference>
<name>A0A0H5RE35_9EUKA</name>
<dbReference type="AlphaFoldDB" id="A0A0H5RE35"/>
<evidence type="ECO:0000313" key="2">
    <source>
        <dbReference type="EMBL" id="CRZ11797.1"/>
    </source>
</evidence>
<keyword evidence="1" id="KW-1133">Transmembrane helix</keyword>
<feature type="transmembrane region" description="Helical" evidence="1">
    <location>
        <begin position="53"/>
        <end position="73"/>
    </location>
</feature>
<proteinExistence type="predicted"/>
<protein>
    <submittedName>
        <fullName evidence="2">Uncharacterized protein</fullName>
    </submittedName>
</protein>
<accession>A0A0H5RE35</accession>
<organism evidence="2">
    <name type="scientific">Spongospora subterranea</name>
    <dbReference type="NCBI Taxonomy" id="70186"/>
    <lineage>
        <taxon>Eukaryota</taxon>
        <taxon>Sar</taxon>
        <taxon>Rhizaria</taxon>
        <taxon>Endomyxa</taxon>
        <taxon>Phytomyxea</taxon>
        <taxon>Plasmodiophorida</taxon>
        <taxon>Plasmodiophoridae</taxon>
        <taxon>Spongospora</taxon>
    </lineage>
</organism>
<keyword evidence="1" id="KW-0812">Transmembrane</keyword>
<sequence length="134" mass="15548">MKPRINFLVWDHFSIGFCQSNFDSIAPESHGNRESVVKPFDKDWAKLNTTIPFFLPFLQIFQSVCFFLGQFFISSSTNENRSMNDRVVGDSVLQRIILNWQPRTDKGTEFSTAFQRSRMQSITQYLIGMGNIVH</sequence>
<evidence type="ECO:0000256" key="1">
    <source>
        <dbReference type="SAM" id="Phobius"/>
    </source>
</evidence>
<keyword evidence="1" id="KW-0472">Membrane</keyword>